<dbReference type="CDD" id="cd18809">
    <property type="entry name" value="SF1_C_RecD"/>
    <property type="match status" value="1"/>
</dbReference>
<dbReference type="PANTHER" id="PTHR43788">
    <property type="entry name" value="DNA2/NAM7 HELICASE FAMILY MEMBER"/>
    <property type="match status" value="1"/>
</dbReference>
<sequence length="1006" mass="106253">MSAGSGYRYLLRQTASNDVVRVPGQELVAYYAASGNPPGTWIGAGLPGLGTGDGQDLPAGTTVTEEAMGRLFGSGHDPVTGERLGLAYPKFRTAAERIATHVARLPADLPELELIASVAAIESQEQARPVRTAVAGYDLTFTVPKSVSVLWAIGDQDVRHAVEGAHRDAVAAVLGVIEDRFLHTRIGDGSKIRVPARGAIAAAFDHYDTRAGDPNLHTHLVVANKVQGPDGRWRAVDGQVLFRAAVACSEIYDSTIADLLAAHLPVTFGYRDRGPRRTPAYEIEGIPDALLEAFSSRAAAITAHTQDLVATFTDSHGREPTRAEVLKLRQQATLATRPDKDIAPLAELRSRWAATAEAVTGTPVDAIVRDALTSANAGRASIVTTAPAIAATFPAAAGSDTAGVAEIPEVLLGRYAEATVAALAQRRATWTATNLLAEAARTTRALRQPSPGARMALLDAVVSAALDRCVALDPPAATTTPAHYIQHEMHGATAAAPEPAYSSWKVLAAEARLLDAHNDHMSAPVADTQSIEALAAARPLPGRPRLSAEQARAAVGIAASGRRLDLLLGPAGTGKTRALCALRAGWEHTHGAGTVIGLAPSAAAAAVLGASVGIDADTLAKWIHESGPATASGQAWQLRPGQLVIVDEAAMAPTAQLDLLVSQAVAAGAKVVAVGDQFQLGAVDAGGAFALLADEGHPVELERLHRFSEAWEAEATRQLRLGDPACLDAYAAHDRLHDGPVEAMVEKAYRAWADDCALGRDSVLLAIDRETVRALNDRARCDRIRWGVVDTQGEVSLHDGSRAGLGDVVVTRRNDRAIPSAGAHVRNGDRWRVTRVHTDGSLDAVPLGGDRGVAPELVRLPATYVRRDVELGYASTIHRAQGRTADSAHIVVGPGIGREPLYVGMTRGREANHAYVARDVGLGDTPEMTVRQVMSDILARRTVEPAATAELRRRWEQRIEASATTGLHAPHATDAQMRFRPSAPTGRRQPMQISHLDHEGPTRGGP</sequence>
<dbReference type="InterPro" id="IPR050534">
    <property type="entry name" value="Coronavir_polyprotein_1ab"/>
</dbReference>
<dbReference type="NCBIfam" id="NF041492">
    <property type="entry name" value="MobF"/>
    <property type="match status" value="1"/>
</dbReference>
<feature type="region of interest" description="Disordered" evidence="1">
    <location>
        <begin position="963"/>
        <end position="1006"/>
    </location>
</feature>
<dbReference type="InterPro" id="IPR014862">
    <property type="entry name" value="TrwC"/>
</dbReference>
<dbReference type="Pfam" id="PF13604">
    <property type="entry name" value="AAA_30"/>
    <property type="match status" value="1"/>
</dbReference>
<proteinExistence type="predicted"/>
<evidence type="ECO:0000256" key="1">
    <source>
        <dbReference type="SAM" id="MobiDB-lite"/>
    </source>
</evidence>
<evidence type="ECO:0000313" key="4">
    <source>
        <dbReference type="Proteomes" id="UP001500957"/>
    </source>
</evidence>
<evidence type="ECO:0000259" key="2">
    <source>
        <dbReference type="Pfam" id="PF08751"/>
    </source>
</evidence>
<gene>
    <name evidence="3" type="ORF">GCM10009547_41960</name>
</gene>
<protein>
    <recommendedName>
        <fullName evidence="2">TrwC relaxase domain-containing protein</fullName>
    </recommendedName>
</protein>
<comment type="caution">
    <text evidence="3">The sequence shown here is derived from an EMBL/GenBank/DDBJ whole genome shotgun (WGS) entry which is preliminary data.</text>
</comment>
<organism evidence="3 4">
    <name type="scientific">Sporichthya brevicatena</name>
    <dbReference type="NCBI Taxonomy" id="171442"/>
    <lineage>
        <taxon>Bacteria</taxon>
        <taxon>Bacillati</taxon>
        <taxon>Actinomycetota</taxon>
        <taxon>Actinomycetes</taxon>
        <taxon>Sporichthyales</taxon>
        <taxon>Sporichthyaceae</taxon>
        <taxon>Sporichthya</taxon>
    </lineage>
</organism>
<keyword evidence="4" id="KW-1185">Reference proteome</keyword>
<name>A0ABN1H901_9ACTN</name>
<dbReference type="EMBL" id="BAAAHE010000045">
    <property type="protein sequence ID" value="GAA0633628.1"/>
    <property type="molecule type" value="Genomic_DNA"/>
</dbReference>
<evidence type="ECO:0000313" key="3">
    <source>
        <dbReference type="EMBL" id="GAA0633628.1"/>
    </source>
</evidence>
<accession>A0ABN1H901</accession>
<reference evidence="4" key="1">
    <citation type="journal article" date="2019" name="Int. J. Syst. Evol. Microbiol.">
        <title>The Global Catalogue of Microorganisms (GCM) 10K type strain sequencing project: providing services to taxonomists for standard genome sequencing and annotation.</title>
        <authorList>
            <consortium name="The Broad Institute Genomics Platform"/>
            <consortium name="The Broad Institute Genome Sequencing Center for Infectious Disease"/>
            <person name="Wu L."/>
            <person name="Ma J."/>
        </authorList>
    </citation>
    <scope>NUCLEOTIDE SEQUENCE [LARGE SCALE GENOMIC DNA]</scope>
    <source>
        <strain evidence="4">JCM 10671</strain>
    </source>
</reference>
<dbReference type="Proteomes" id="UP001500957">
    <property type="component" value="Unassembled WGS sequence"/>
</dbReference>
<dbReference type="InterPro" id="IPR027417">
    <property type="entry name" value="P-loop_NTPase"/>
</dbReference>
<dbReference type="SUPFAM" id="SSF55464">
    <property type="entry name" value="Origin of replication-binding domain, RBD-like"/>
    <property type="match status" value="1"/>
</dbReference>
<dbReference type="SUPFAM" id="SSF52540">
    <property type="entry name" value="P-loop containing nucleoside triphosphate hydrolases"/>
    <property type="match status" value="2"/>
</dbReference>
<dbReference type="Gene3D" id="3.40.50.300">
    <property type="entry name" value="P-loop containing nucleotide triphosphate hydrolases"/>
    <property type="match status" value="2"/>
</dbReference>
<dbReference type="Pfam" id="PF08751">
    <property type="entry name" value="TrwC"/>
    <property type="match status" value="1"/>
</dbReference>
<feature type="domain" description="TrwC relaxase" evidence="2">
    <location>
        <begin position="3"/>
        <end position="358"/>
    </location>
</feature>
<feature type="compositionally biased region" description="Basic and acidic residues" evidence="1">
    <location>
        <begin position="995"/>
        <end position="1006"/>
    </location>
</feature>